<dbReference type="GO" id="GO:0003677">
    <property type="term" value="F:DNA binding"/>
    <property type="evidence" value="ECO:0007669"/>
    <property type="project" value="InterPro"/>
</dbReference>
<sequence>KDLIVVMANHRTPRELADITYISERTIQQVLRNWHRTGSTVKVPIQAGRPRVLTALDVNFLEGLVRRTPDIYTWELRRALFLQSGLEVSKGTIRNAL</sequence>
<comment type="caution">
    <text evidence="2">The sequence shown here is derived from an EMBL/GenBank/DDBJ whole genome shotgun (WGS) entry which is preliminary data.</text>
</comment>
<feature type="domain" description="Paired" evidence="1">
    <location>
        <begin position="1"/>
        <end position="97"/>
    </location>
</feature>
<protein>
    <recommendedName>
        <fullName evidence="1">Paired domain-containing protein</fullName>
    </recommendedName>
</protein>
<dbReference type="AlphaFoldDB" id="A0AAD6RZZ0"/>
<organism evidence="2 3">
    <name type="scientific">Mycena alexandri</name>
    <dbReference type="NCBI Taxonomy" id="1745969"/>
    <lineage>
        <taxon>Eukaryota</taxon>
        <taxon>Fungi</taxon>
        <taxon>Dikarya</taxon>
        <taxon>Basidiomycota</taxon>
        <taxon>Agaricomycotina</taxon>
        <taxon>Agaricomycetes</taxon>
        <taxon>Agaricomycetidae</taxon>
        <taxon>Agaricales</taxon>
        <taxon>Marasmiineae</taxon>
        <taxon>Mycenaceae</taxon>
        <taxon>Mycena</taxon>
    </lineage>
</organism>
<feature type="non-terminal residue" evidence="2">
    <location>
        <position position="97"/>
    </location>
</feature>
<dbReference type="Pfam" id="PF00292">
    <property type="entry name" value="PAX"/>
    <property type="match status" value="1"/>
</dbReference>
<dbReference type="SUPFAM" id="SSF46689">
    <property type="entry name" value="Homeodomain-like"/>
    <property type="match status" value="1"/>
</dbReference>
<dbReference type="InterPro" id="IPR001523">
    <property type="entry name" value="Paired_dom"/>
</dbReference>
<dbReference type="InterPro" id="IPR009057">
    <property type="entry name" value="Homeodomain-like_sf"/>
</dbReference>
<proteinExistence type="predicted"/>
<evidence type="ECO:0000313" key="2">
    <source>
        <dbReference type="EMBL" id="KAJ7018493.1"/>
    </source>
</evidence>
<gene>
    <name evidence="2" type="ORF">C8F04DRAFT_886907</name>
</gene>
<dbReference type="EMBL" id="JARJCM010000338">
    <property type="protein sequence ID" value="KAJ7018493.1"/>
    <property type="molecule type" value="Genomic_DNA"/>
</dbReference>
<reference evidence="2" key="1">
    <citation type="submission" date="2023-03" db="EMBL/GenBank/DDBJ databases">
        <title>Massive genome expansion in bonnet fungi (Mycena s.s.) driven by repeated elements and novel gene families across ecological guilds.</title>
        <authorList>
            <consortium name="Lawrence Berkeley National Laboratory"/>
            <person name="Harder C.B."/>
            <person name="Miyauchi S."/>
            <person name="Viragh M."/>
            <person name="Kuo A."/>
            <person name="Thoen E."/>
            <person name="Andreopoulos B."/>
            <person name="Lu D."/>
            <person name="Skrede I."/>
            <person name="Drula E."/>
            <person name="Henrissat B."/>
            <person name="Morin E."/>
            <person name="Kohler A."/>
            <person name="Barry K."/>
            <person name="LaButti K."/>
            <person name="Morin E."/>
            <person name="Salamov A."/>
            <person name="Lipzen A."/>
            <person name="Mereny Z."/>
            <person name="Hegedus B."/>
            <person name="Baldrian P."/>
            <person name="Stursova M."/>
            <person name="Weitz H."/>
            <person name="Taylor A."/>
            <person name="Grigoriev I.V."/>
            <person name="Nagy L.G."/>
            <person name="Martin F."/>
            <person name="Kauserud H."/>
        </authorList>
    </citation>
    <scope>NUCLEOTIDE SEQUENCE</scope>
    <source>
        <strain evidence="2">CBHHK200</strain>
    </source>
</reference>
<evidence type="ECO:0000259" key="1">
    <source>
        <dbReference type="PROSITE" id="PS51057"/>
    </source>
</evidence>
<dbReference type="GO" id="GO:0006355">
    <property type="term" value="P:regulation of DNA-templated transcription"/>
    <property type="evidence" value="ECO:0007669"/>
    <property type="project" value="InterPro"/>
</dbReference>
<keyword evidence="3" id="KW-1185">Reference proteome</keyword>
<name>A0AAD6RZZ0_9AGAR</name>
<dbReference type="Proteomes" id="UP001218188">
    <property type="component" value="Unassembled WGS sequence"/>
</dbReference>
<feature type="non-terminal residue" evidence="2">
    <location>
        <position position="1"/>
    </location>
</feature>
<dbReference type="PROSITE" id="PS51057">
    <property type="entry name" value="PAIRED_2"/>
    <property type="match status" value="1"/>
</dbReference>
<evidence type="ECO:0000313" key="3">
    <source>
        <dbReference type="Proteomes" id="UP001218188"/>
    </source>
</evidence>
<accession>A0AAD6RZZ0</accession>